<accession>A0A1X7JY62</accession>
<dbReference type="EMBL" id="FXAO01000004">
    <property type="protein sequence ID" value="SMG33245.1"/>
    <property type="molecule type" value="Genomic_DNA"/>
</dbReference>
<evidence type="ECO:0000313" key="2">
    <source>
        <dbReference type="EMBL" id="SMG33245.1"/>
    </source>
</evidence>
<dbReference type="InterPro" id="IPR038726">
    <property type="entry name" value="PDDEXK_AddAB-type"/>
</dbReference>
<dbReference type="Proteomes" id="UP000193420">
    <property type="component" value="Unassembled WGS sequence"/>
</dbReference>
<dbReference type="Gene3D" id="3.90.320.10">
    <property type="match status" value="1"/>
</dbReference>
<proteinExistence type="predicted"/>
<keyword evidence="3" id="KW-1185">Reference proteome</keyword>
<dbReference type="SUPFAM" id="SSF52980">
    <property type="entry name" value="Restriction endonuclease-like"/>
    <property type="match status" value="1"/>
</dbReference>
<feature type="domain" description="PD-(D/E)XK endonuclease-like" evidence="1">
    <location>
        <begin position="645"/>
        <end position="914"/>
    </location>
</feature>
<evidence type="ECO:0000259" key="1">
    <source>
        <dbReference type="Pfam" id="PF12705"/>
    </source>
</evidence>
<name>A0A1X7JY62_9FLAO</name>
<evidence type="ECO:0000313" key="3">
    <source>
        <dbReference type="Proteomes" id="UP000193420"/>
    </source>
</evidence>
<dbReference type="InterPro" id="IPR027417">
    <property type="entry name" value="P-loop_NTPase"/>
</dbReference>
<dbReference type="Pfam" id="PF12705">
    <property type="entry name" value="PDDEXK_1"/>
    <property type="match status" value="1"/>
</dbReference>
<dbReference type="RefSeq" id="WP_085499197.1">
    <property type="nucleotide sequence ID" value="NZ_FXAO01000004.1"/>
</dbReference>
<sequence>MKSFLQQVVDDLLKTYDSLDDLILVLPSKRAGTILRTTMANTADKTIFSPKIYSIEDFVEQISSLQSASNMEQLFTLYKAYSSMEYGEKDNFYTFSKWGQTLLQDFNEIDRYLIDTKDIFSYLANIQEINHWALQKEKSEIITNYIKFWNNLEPLYKAFNDLLKAQKLGHQGLIYRTACEELKGYIDNNKNYTHIFIGFNALNTAESYIIQEILGKTKADVFWDGDTYFVEDPIHDAGYFIRQHLNSWPWLKGKALKGVESNYLSQKRIKIIGVPKNVSQAKYVGNLLVQLKNEDNNILKNTAIVLGDETLLNPVLNSIPPELDTVNITMGYPLKSTPLASLFSQYLSLHIKKDSQGWYFQQVLDFLSHPYIQILCTENQQNKANLISEAIRTKNWAFITSDNLSSLGEENEDLLSLLFFREEVTGKVFLDKCHQIIQILRDRFAQAKDSLGLEYLYKFYSMFNQLQDMVEQYSFVNDLKSLESLYLEIVRNETLDFQGEPLEGLQIMGMLESRVLDFETVILTSVNEGILPSGKSNNSFIPFDLKKYYKLPTYKEKDAVYTYHFYRLLQRAKNIYLLYNTEPDVLEGGEKSRLLTQLLTDENKLADITEIIAAPEITPSIKMLQTISKDESLMEMIRAHAKKGFSPTSLSNYIRNPIDFYKRNLLGIDDILEVEETVANNTFGTIVHDTLEDLYKPYLNTYLEVSMLREMKKNVRPLVLGHFAKSFADGDISRGKNLIAYNVVVRYVENFLKMELAEVERHQIRILGVEETLRMNINVPGLDFPVALKGKLDRIDEKDGVLRIIDYKTGNVTSSQVEIVDWEDAIGDYNYSKAFQLLCYAIMYNNSKPIDSIEAGIISFKNLSSGLLKFATKEKKGSRNKDNSITQDTIAQFMESLKTLIFEIGNPEIPFTEKEV</sequence>
<dbReference type="STRING" id="188872.SAMN03080602_02384"/>
<dbReference type="SUPFAM" id="SSF52540">
    <property type="entry name" value="P-loop containing nucleoside triphosphate hydrolases"/>
    <property type="match status" value="1"/>
</dbReference>
<dbReference type="InterPro" id="IPR011335">
    <property type="entry name" value="Restrct_endonuc-II-like"/>
</dbReference>
<dbReference type="InterPro" id="IPR011604">
    <property type="entry name" value="PDDEXK-like_dom_sf"/>
</dbReference>
<protein>
    <submittedName>
        <fullName evidence="2">PD-(D/E)XK nuclease superfamily protein</fullName>
    </submittedName>
</protein>
<gene>
    <name evidence="2" type="ORF">SAMN03080602_02384</name>
</gene>
<dbReference type="AlphaFoldDB" id="A0A1X7JY62"/>
<reference evidence="3" key="1">
    <citation type="submission" date="2017-04" db="EMBL/GenBank/DDBJ databases">
        <authorList>
            <person name="Varghese N."/>
            <person name="Submissions S."/>
        </authorList>
    </citation>
    <scope>NUCLEOTIDE SEQUENCE [LARGE SCALE GENOMIC DNA]</scope>
    <source>
        <strain evidence="3">DSM 19835</strain>
    </source>
</reference>
<dbReference type="OrthoDB" id="9762792at2"/>
<organism evidence="2 3">
    <name type="scientific">Arenibacter troitsensis</name>
    <dbReference type="NCBI Taxonomy" id="188872"/>
    <lineage>
        <taxon>Bacteria</taxon>
        <taxon>Pseudomonadati</taxon>
        <taxon>Bacteroidota</taxon>
        <taxon>Flavobacteriia</taxon>
        <taxon>Flavobacteriales</taxon>
        <taxon>Flavobacteriaceae</taxon>
        <taxon>Arenibacter</taxon>
    </lineage>
</organism>